<accession>G2YJR7</accession>
<protein>
    <submittedName>
        <fullName evidence="1">Uncharacterized protein</fullName>
    </submittedName>
</protein>
<name>G2YJR7_BOTF4</name>
<reference evidence="2" key="1">
    <citation type="journal article" date="2011" name="PLoS Genet.">
        <title>Genomic analysis of the necrotrophic fungal pathogens Sclerotinia sclerotiorum and Botrytis cinerea.</title>
        <authorList>
            <person name="Amselem J."/>
            <person name="Cuomo C.A."/>
            <person name="van Kan J.A."/>
            <person name="Viaud M."/>
            <person name="Benito E.P."/>
            <person name="Couloux A."/>
            <person name="Coutinho P.M."/>
            <person name="de Vries R.P."/>
            <person name="Dyer P.S."/>
            <person name="Fillinger S."/>
            <person name="Fournier E."/>
            <person name="Gout L."/>
            <person name="Hahn M."/>
            <person name="Kohn L."/>
            <person name="Lapalu N."/>
            <person name="Plummer K.M."/>
            <person name="Pradier J.M."/>
            <person name="Quevillon E."/>
            <person name="Sharon A."/>
            <person name="Simon A."/>
            <person name="ten Have A."/>
            <person name="Tudzynski B."/>
            <person name="Tudzynski P."/>
            <person name="Wincker P."/>
            <person name="Andrew M."/>
            <person name="Anthouard V."/>
            <person name="Beever R.E."/>
            <person name="Beffa R."/>
            <person name="Benoit I."/>
            <person name="Bouzid O."/>
            <person name="Brault B."/>
            <person name="Chen Z."/>
            <person name="Choquer M."/>
            <person name="Collemare J."/>
            <person name="Cotton P."/>
            <person name="Danchin E.G."/>
            <person name="Da Silva C."/>
            <person name="Gautier A."/>
            <person name="Giraud C."/>
            <person name="Giraud T."/>
            <person name="Gonzalez C."/>
            <person name="Grossetete S."/>
            <person name="Guldener U."/>
            <person name="Henrissat B."/>
            <person name="Howlett B.J."/>
            <person name="Kodira C."/>
            <person name="Kretschmer M."/>
            <person name="Lappartient A."/>
            <person name="Leroch M."/>
            <person name="Levis C."/>
            <person name="Mauceli E."/>
            <person name="Neuveglise C."/>
            <person name="Oeser B."/>
            <person name="Pearson M."/>
            <person name="Poulain J."/>
            <person name="Poussereau N."/>
            <person name="Quesneville H."/>
            <person name="Rascle C."/>
            <person name="Schumacher J."/>
            <person name="Segurens B."/>
            <person name="Sexton A."/>
            <person name="Silva E."/>
            <person name="Sirven C."/>
            <person name="Soanes D.M."/>
            <person name="Talbot N.J."/>
            <person name="Templeton M."/>
            <person name="Yandava C."/>
            <person name="Yarden O."/>
            <person name="Zeng Q."/>
            <person name="Rollins J.A."/>
            <person name="Lebrun M.H."/>
            <person name="Dickman M."/>
        </authorList>
    </citation>
    <scope>NUCLEOTIDE SEQUENCE [LARGE SCALE GENOMIC DNA]</scope>
    <source>
        <strain evidence="2">T4</strain>
    </source>
</reference>
<dbReference type="InParanoid" id="G2YJR7"/>
<sequence length="51" mass="5638">MKPGDSARNTLSVPDIIKFFYAMSVHRSISVAYRRGVPGLIAMICRILPTS</sequence>
<gene>
    <name evidence="1" type="ORF">BofuT4_P083870.1</name>
</gene>
<evidence type="ECO:0000313" key="2">
    <source>
        <dbReference type="Proteomes" id="UP000008177"/>
    </source>
</evidence>
<dbReference type="Proteomes" id="UP000008177">
    <property type="component" value="Unplaced contigs"/>
</dbReference>
<organism evidence="1 2">
    <name type="scientific">Botryotinia fuckeliana (strain T4)</name>
    <name type="common">Noble rot fungus</name>
    <name type="synonym">Botrytis cinerea</name>
    <dbReference type="NCBI Taxonomy" id="999810"/>
    <lineage>
        <taxon>Eukaryota</taxon>
        <taxon>Fungi</taxon>
        <taxon>Dikarya</taxon>
        <taxon>Ascomycota</taxon>
        <taxon>Pezizomycotina</taxon>
        <taxon>Leotiomycetes</taxon>
        <taxon>Helotiales</taxon>
        <taxon>Sclerotiniaceae</taxon>
        <taxon>Botrytis</taxon>
    </lineage>
</organism>
<evidence type="ECO:0000313" key="1">
    <source>
        <dbReference type="EMBL" id="CCD51863.1"/>
    </source>
</evidence>
<dbReference type="AlphaFoldDB" id="G2YJR7"/>
<dbReference type="EMBL" id="FQ790338">
    <property type="protein sequence ID" value="CCD51863.1"/>
    <property type="molecule type" value="Genomic_DNA"/>
</dbReference>
<proteinExistence type="predicted"/>
<dbReference type="HOGENOM" id="CLU_3106108_0_0_1"/>